<comment type="caution">
    <text evidence="2">The sequence shown here is derived from an EMBL/GenBank/DDBJ whole genome shotgun (WGS) entry which is preliminary data.</text>
</comment>
<feature type="region of interest" description="Disordered" evidence="1">
    <location>
        <begin position="1"/>
        <end position="22"/>
    </location>
</feature>
<dbReference type="RefSeq" id="WP_150405001.1">
    <property type="nucleotide sequence ID" value="NZ_VXLC01000015.1"/>
</dbReference>
<sequence length="231" mass="24986">MVQIPGMPPTPPTDAGQGGHGSQPWYSRYDDIKFLDTIAVALAGADAAGLPNAKVHLEHYLDNTGDDLKLDPDRIMNDDAGLKRHIDGIVTKAVQLTALDVANHGKPATFQSAWEDYTFANRDWYLAIGSVEACACGVATVTPGADGAQPHVVLDYQFHLFDRYNWDGTKKTEIGGIEWSDRQLGALHTAGLAWEFNMIGSSTVKHYEGDLPTYGSLTLPPGQPQTPTPGR</sequence>
<feature type="compositionally biased region" description="Pro residues" evidence="1">
    <location>
        <begin position="1"/>
        <end position="12"/>
    </location>
</feature>
<keyword evidence="3" id="KW-1185">Reference proteome</keyword>
<dbReference type="Proteomes" id="UP000323876">
    <property type="component" value="Unassembled WGS sequence"/>
</dbReference>
<accession>A0A5N0E934</accession>
<name>A0A5N0E934_9NOCA</name>
<gene>
    <name evidence="2" type="ORF">F3087_27785</name>
</gene>
<dbReference type="OrthoDB" id="4763361at2"/>
<dbReference type="AlphaFoldDB" id="A0A5N0E934"/>
<dbReference type="EMBL" id="VXLC01000015">
    <property type="protein sequence ID" value="KAA8885443.1"/>
    <property type="molecule type" value="Genomic_DNA"/>
</dbReference>
<evidence type="ECO:0000313" key="2">
    <source>
        <dbReference type="EMBL" id="KAA8885443.1"/>
    </source>
</evidence>
<protein>
    <submittedName>
        <fullName evidence="2">Uncharacterized protein</fullName>
    </submittedName>
</protein>
<proteinExistence type="predicted"/>
<reference evidence="2 3" key="1">
    <citation type="submission" date="2019-09" db="EMBL/GenBank/DDBJ databases">
        <authorList>
            <person name="Wang X."/>
        </authorList>
    </citation>
    <scope>NUCLEOTIDE SEQUENCE [LARGE SCALE GENOMIC DNA]</scope>
    <source>
        <strain evidence="2 3">CICC 11023</strain>
    </source>
</reference>
<evidence type="ECO:0000256" key="1">
    <source>
        <dbReference type="SAM" id="MobiDB-lite"/>
    </source>
</evidence>
<evidence type="ECO:0000313" key="3">
    <source>
        <dbReference type="Proteomes" id="UP000323876"/>
    </source>
</evidence>
<organism evidence="2 3">
    <name type="scientific">Nocardia colli</name>
    <dbReference type="NCBI Taxonomy" id="2545717"/>
    <lineage>
        <taxon>Bacteria</taxon>
        <taxon>Bacillati</taxon>
        <taxon>Actinomycetota</taxon>
        <taxon>Actinomycetes</taxon>
        <taxon>Mycobacteriales</taxon>
        <taxon>Nocardiaceae</taxon>
        <taxon>Nocardia</taxon>
    </lineage>
</organism>